<feature type="domain" description="Methyltransferase type 12" evidence="3">
    <location>
        <begin position="109"/>
        <end position="206"/>
    </location>
</feature>
<keyword evidence="6" id="KW-1185">Reference proteome</keyword>
<dbReference type="Gene3D" id="3.40.50.150">
    <property type="entry name" value="Vaccinia Virus protein VP39"/>
    <property type="match status" value="1"/>
</dbReference>
<dbReference type="InterPro" id="IPR029063">
    <property type="entry name" value="SAM-dependent_MTases_sf"/>
</dbReference>
<name>A0A0J9X4L5_GEOCN</name>
<evidence type="ECO:0000313" key="5">
    <source>
        <dbReference type="EMBL" id="KAF5104188.1"/>
    </source>
</evidence>
<dbReference type="PANTHER" id="PTHR47473">
    <property type="entry name" value="BTA1P"/>
    <property type="match status" value="1"/>
</dbReference>
<gene>
    <name evidence="4" type="ORF">BN980_GECA03s01022g</name>
    <name evidence="5" type="ORF">DV451_000928</name>
</gene>
<keyword evidence="2" id="KW-0812">Transmembrane</keyword>
<reference evidence="5" key="3">
    <citation type="submission" date="2020-01" db="EMBL/GenBank/DDBJ databases">
        <authorList>
            <person name="Perkins V."/>
            <person name="Lessard M.-H."/>
            <person name="Dugat-Bony E."/>
            <person name="Frenette M."/>
            <person name="Labrie S."/>
        </authorList>
    </citation>
    <scope>NUCLEOTIDE SEQUENCE</scope>
    <source>
        <strain evidence="5">LMA-70</strain>
    </source>
</reference>
<dbReference type="Pfam" id="PF11899">
    <property type="entry name" value="DUF3419"/>
    <property type="match status" value="1"/>
</dbReference>
<dbReference type="SUPFAM" id="SSF53335">
    <property type="entry name" value="S-adenosyl-L-methionine-dependent methyltransferases"/>
    <property type="match status" value="1"/>
</dbReference>
<evidence type="ECO:0000259" key="3">
    <source>
        <dbReference type="Pfam" id="PF08242"/>
    </source>
</evidence>
<evidence type="ECO:0000256" key="2">
    <source>
        <dbReference type="SAM" id="Phobius"/>
    </source>
</evidence>
<dbReference type="Proteomes" id="UP000750522">
    <property type="component" value="Unassembled WGS sequence"/>
</dbReference>
<keyword evidence="2" id="KW-0472">Membrane</keyword>
<dbReference type="AlphaFoldDB" id="A0A0J9X4L5"/>
<dbReference type="OrthoDB" id="10253390at2759"/>
<reference evidence="4 6" key="1">
    <citation type="submission" date="2014-03" db="EMBL/GenBank/DDBJ databases">
        <authorList>
            <person name="Casaregola S."/>
        </authorList>
    </citation>
    <scope>NUCLEOTIDE SEQUENCE [LARGE SCALE GENOMIC DNA]</scope>
    <source>
        <strain evidence="4 6">CLIB 918</strain>
    </source>
</reference>
<evidence type="ECO:0000313" key="6">
    <source>
        <dbReference type="Proteomes" id="UP000242525"/>
    </source>
</evidence>
<feature type="transmembrane region" description="Helical" evidence="2">
    <location>
        <begin position="12"/>
        <end position="36"/>
    </location>
</feature>
<dbReference type="EMBL" id="QQZK01000012">
    <property type="protein sequence ID" value="KAF5104188.1"/>
    <property type="molecule type" value="Genomic_DNA"/>
</dbReference>
<dbReference type="InterPro" id="IPR021829">
    <property type="entry name" value="DUF3419"/>
</dbReference>
<sequence>MTASVTSALSMAALQANLPLISVAVLLLTIAAYTVISSPTLKGVLVFVYNCFLKPIARSNSSQQVALESFYKGQAKIYDNTRGRLLKGRELILRLCGSHMNNTQNAVWIDIGGGTGWNIEQMNQIKPISSFKAIYLIDLSPSLCAVAQERFRRCGWKNVHVLCIDALDFTLPKTIPSVDLITMSYSLSMIPSYYSVIDKYAGMLSNKNGLFGVVDFYAQSGDAVASKSTSLGGHMLRHVNWFSRTFWRLWFEFDHVYLDGARRDYLEYRFGTVKSLNLRNKGLGNIPFYVFIGCDKDYSAELERRIDSLATESPYLGPAALAERNERSAAATQNALRSKGYEAAVINMERNLPYPSFFYQREQWRIFYDFALPKYHQFGDQYIYAFTWEDPAEDIRILDLQEKDTVLAITSAGDNLLAYAALGPGKAPRRIHGVDLNPHQNHLAELKLAAFRALPYNDVWKLFGEGKHPEFMSLLINKLAPHLSSQALQYWVQVGPKTFEAARKRGLYDTGSTRWALRLTRFVVKLFGIEADVKALCNSKTIAEQKKIWNSRIRPALFNPIVTRILVANPVFLWKALGVPLNQASMIEGGILRYIIDTLEPLLDRYLVSSENYFYYLCLMGHYSRENCPAYITRRGYDQLSSKTGLDGIRLHTDTICEVVERLNPGSVTAAVVMDHMDWFPADAEASVCDALAEIRALHKALAYGGKVLLRSSSTSPWYLRLYEQEGFTCRAAAVRKSGKSIDRVNMYASTWVCAKTGAPSPAPSKAKRGSISELQI</sequence>
<proteinExistence type="predicted"/>
<dbReference type="CDD" id="cd02440">
    <property type="entry name" value="AdoMet_MTases"/>
    <property type="match status" value="1"/>
</dbReference>
<dbReference type="PANTHER" id="PTHR47473:SF1">
    <property type="entry name" value="METHYLTRANSFERASE DOMAIN-CONTAINING PROTEIN"/>
    <property type="match status" value="1"/>
</dbReference>
<evidence type="ECO:0000256" key="1">
    <source>
        <dbReference type="SAM" id="MobiDB-lite"/>
    </source>
</evidence>
<keyword evidence="2" id="KW-1133">Transmembrane helix</keyword>
<comment type="caution">
    <text evidence="4">The sequence shown here is derived from an EMBL/GenBank/DDBJ whole genome shotgun (WGS) entry which is preliminary data.</text>
</comment>
<dbReference type="Pfam" id="PF08242">
    <property type="entry name" value="Methyltransf_12"/>
    <property type="match status" value="1"/>
</dbReference>
<dbReference type="STRING" id="1173061.A0A0J9X4L5"/>
<feature type="region of interest" description="Disordered" evidence="1">
    <location>
        <begin position="758"/>
        <end position="777"/>
    </location>
</feature>
<protein>
    <recommendedName>
        <fullName evidence="3">Methyltransferase type 12 domain-containing protein</fullName>
    </recommendedName>
</protein>
<evidence type="ECO:0000313" key="4">
    <source>
        <dbReference type="EMBL" id="CDO52381.1"/>
    </source>
</evidence>
<reference evidence="5" key="2">
    <citation type="journal article" date="2020" name="Front. Microbiol.">
        <title>Phenotypic and Genetic Characterization of the Cheese Ripening Yeast Geotrichum candidum.</title>
        <authorList>
            <person name="Perkins V."/>
            <person name="Vignola S."/>
            <person name="Lessard M.H."/>
            <person name="Plante P.L."/>
            <person name="Corbeil J."/>
            <person name="Dugat-Bony E."/>
            <person name="Frenette M."/>
            <person name="Labrie S."/>
        </authorList>
    </citation>
    <scope>NUCLEOTIDE SEQUENCE</scope>
    <source>
        <strain evidence="5">LMA-70</strain>
    </source>
</reference>
<dbReference type="Proteomes" id="UP000242525">
    <property type="component" value="Unassembled WGS sequence"/>
</dbReference>
<dbReference type="EMBL" id="CCBN010000003">
    <property type="protein sequence ID" value="CDO52381.1"/>
    <property type="molecule type" value="Genomic_DNA"/>
</dbReference>
<dbReference type="InterPro" id="IPR013217">
    <property type="entry name" value="Methyltransf_12"/>
</dbReference>
<accession>A0A0J9X4L5</accession>
<organism evidence="4 6">
    <name type="scientific">Geotrichum candidum</name>
    <name type="common">Oospora lactis</name>
    <name type="synonym">Dipodascus geotrichum</name>
    <dbReference type="NCBI Taxonomy" id="1173061"/>
    <lineage>
        <taxon>Eukaryota</taxon>
        <taxon>Fungi</taxon>
        <taxon>Dikarya</taxon>
        <taxon>Ascomycota</taxon>
        <taxon>Saccharomycotina</taxon>
        <taxon>Dipodascomycetes</taxon>
        <taxon>Dipodascales</taxon>
        <taxon>Dipodascaceae</taxon>
        <taxon>Geotrichum</taxon>
    </lineage>
</organism>